<accession>A0A4R3Z0U7</accession>
<dbReference type="InterPro" id="IPR000801">
    <property type="entry name" value="Esterase-like"/>
</dbReference>
<evidence type="ECO:0000313" key="2">
    <source>
        <dbReference type="Proteomes" id="UP000295515"/>
    </source>
</evidence>
<dbReference type="InterPro" id="IPR050583">
    <property type="entry name" value="Mycobacterial_A85_antigen"/>
</dbReference>
<dbReference type="PANTHER" id="PTHR48098:SF1">
    <property type="entry name" value="DIACYLGLYCEROL ACYLTRANSFERASE_MYCOLYLTRANSFERASE AG85A"/>
    <property type="match status" value="1"/>
</dbReference>
<sequence length="274" mass="31580">MATIQVNFFSQSLMRTVTFQAILPVDKVLKCQQKIKPYKTLYLLHGIFGDQTDWLVGTRIQRWAQDHNLAVIMPAGENKFYVDNENSHEYFSKFIGEELVEMTRRMFPLSKKREDTFIAGLSMGGYGAIINGLKYHETFGYVAGLSSALILNMVIHSTDGDDIPYMNKRSYLTSVFGNIDHLRGSDKDYKALVFKLKKEKANFPQIYMACGTEDFLLKANQDYYEFLVKEGIEVTYEEGPGSHTWDFWDRYIQKVLEWLPLDNQEEGLSSGHVD</sequence>
<comment type="caution">
    <text evidence="1">The sequence shown here is derived from an EMBL/GenBank/DDBJ whole genome shotgun (WGS) entry which is preliminary data.</text>
</comment>
<evidence type="ECO:0000313" key="1">
    <source>
        <dbReference type="EMBL" id="TCV97838.1"/>
    </source>
</evidence>
<gene>
    <name evidence="1" type="ORF">EDD60_1144</name>
</gene>
<keyword evidence="1" id="KW-0378">Hydrolase</keyword>
<protein>
    <submittedName>
        <fullName evidence="1">S-formylglutathione hydrolase FrmB</fullName>
    </submittedName>
</protein>
<dbReference type="GO" id="GO:0016747">
    <property type="term" value="F:acyltransferase activity, transferring groups other than amino-acyl groups"/>
    <property type="evidence" value="ECO:0007669"/>
    <property type="project" value="TreeGrafter"/>
</dbReference>
<dbReference type="Gene3D" id="3.40.50.1820">
    <property type="entry name" value="alpha/beta hydrolase"/>
    <property type="match status" value="1"/>
</dbReference>
<dbReference type="PANTHER" id="PTHR48098">
    <property type="entry name" value="ENTEROCHELIN ESTERASE-RELATED"/>
    <property type="match status" value="1"/>
</dbReference>
<dbReference type="InterPro" id="IPR029058">
    <property type="entry name" value="AB_hydrolase_fold"/>
</dbReference>
<dbReference type="GeneID" id="98915742"/>
<dbReference type="SUPFAM" id="SSF53474">
    <property type="entry name" value="alpha/beta-Hydrolases"/>
    <property type="match status" value="1"/>
</dbReference>
<proteinExistence type="predicted"/>
<dbReference type="RefSeq" id="WP_066449657.1">
    <property type="nucleotide sequence ID" value="NZ_JANKBF010000004.1"/>
</dbReference>
<dbReference type="AlphaFoldDB" id="A0A4R3Z0U7"/>
<organism evidence="1 2">
    <name type="scientific">Longibaculum muris</name>
    <dbReference type="NCBI Taxonomy" id="1796628"/>
    <lineage>
        <taxon>Bacteria</taxon>
        <taxon>Bacillati</taxon>
        <taxon>Bacillota</taxon>
        <taxon>Erysipelotrichia</taxon>
        <taxon>Erysipelotrichales</taxon>
        <taxon>Coprobacillaceae</taxon>
        <taxon>Longibaculum</taxon>
    </lineage>
</organism>
<dbReference type="EMBL" id="SMCQ01000014">
    <property type="protein sequence ID" value="TCV97838.1"/>
    <property type="molecule type" value="Genomic_DNA"/>
</dbReference>
<dbReference type="GO" id="GO:0016787">
    <property type="term" value="F:hydrolase activity"/>
    <property type="evidence" value="ECO:0007669"/>
    <property type="project" value="UniProtKB-KW"/>
</dbReference>
<reference evidence="1 2" key="1">
    <citation type="submission" date="2019-03" db="EMBL/GenBank/DDBJ databases">
        <title>Genomic Encyclopedia of Type Strains, Phase IV (KMG-IV): sequencing the most valuable type-strain genomes for metagenomic binning, comparative biology and taxonomic classification.</title>
        <authorList>
            <person name="Goeker M."/>
        </authorList>
    </citation>
    <scope>NUCLEOTIDE SEQUENCE [LARGE SCALE GENOMIC DNA]</scope>
    <source>
        <strain evidence="1 2">DSM 29487</strain>
    </source>
</reference>
<name>A0A4R3Z0U7_9FIRM</name>
<dbReference type="Pfam" id="PF00756">
    <property type="entry name" value="Esterase"/>
    <property type="match status" value="1"/>
</dbReference>
<keyword evidence="2" id="KW-1185">Reference proteome</keyword>
<dbReference type="Proteomes" id="UP000295515">
    <property type="component" value="Unassembled WGS sequence"/>
</dbReference>